<dbReference type="PANTHER" id="PTHR31302">
    <property type="entry name" value="TRANSMEMBRANE PROTEIN WITH METALLOPHOSPHOESTERASE DOMAIN-RELATED"/>
    <property type="match status" value="1"/>
</dbReference>
<evidence type="ECO:0000256" key="2">
    <source>
        <dbReference type="ARBA" id="ARBA00022801"/>
    </source>
</evidence>
<dbReference type="InterPro" id="IPR004843">
    <property type="entry name" value="Calcineurin-like_PHP"/>
</dbReference>
<organism evidence="6 7">
    <name type="scientific">Knoellia aerolata DSM 18566</name>
    <dbReference type="NCBI Taxonomy" id="1385519"/>
    <lineage>
        <taxon>Bacteria</taxon>
        <taxon>Bacillati</taxon>
        <taxon>Actinomycetota</taxon>
        <taxon>Actinomycetes</taxon>
        <taxon>Micrococcales</taxon>
        <taxon>Intrasporangiaceae</taxon>
        <taxon>Knoellia</taxon>
    </lineage>
</organism>
<evidence type="ECO:0000256" key="1">
    <source>
        <dbReference type="ARBA" id="ARBA00022723"/>
    </source>
</evidence>
<comment type="caution">
    <text evidence="6">The sequence shown here is derived from an EMBL/GenBank/DDBJ whole genome shotgun (WGS) entry which is preliminary data.</text>
</comment>
<feature type="transmembrane region" description="Helical" evidence="4">
    <location>
        <begin position="207"/>
        <end position="228"/>
    </location>
</feature>
<dbReference type="OrthoDB" id="5241348at2"/>
<feature type="transmembrane region" description="Helical" evidence="4">
    <location>
        <begin position="12"/>
        <end position="30"/>
    </location>
</feature>
<feature type="transmembrane region" description="Helical" evidence="4">
    <location>
        <begin position="345"/>
        <end position="366"/>
    </location>
</feature>
<reference evidence="6 7" key="1">
    <citation type="submission" date="2013-08" db="EMBL/GenBank/DDBJ databases">
        <title>The genome sequence of Knoellia aerolata.</title>
        <authorList>
            <person name="Zhu W."/>
            <person name="Wang G."/>
        </authorList>
    </citation>
    <scope>NUCLEOTIDE SEQUENCE [LARGE SCALE GENOMIC DNA]</scope>
    <source>
        <strain evidence="6 7">DSM 18566</strain>
    </source>
</reference>
<evidence type="ECO:0000313" key="7">
    <source>
        <dbReference type="Proteomes" id="UP000030013"/>
    </source>
</evidence>
<accession>A0A0A0K017</accession>
<feature type="transmembrane region" description="Helical" evidence="4">
    <location>
        <begin position="175"/>
        <end position="195"/>
    </location>
</feature>
<dbReference type="GO" id="GO:0008758">
    <property type="term" value="F:UDP-2,3-diacylglucosamine hydrolase activity"/>
    <property type="evidence" value="ECO:0007669"/>
    <property type="project" value="TreeGrafter"/>
</dbReference>
<keyword evidence="4" id="KW-0472">Membrane</keyword>
<feature type="region of interest" description="Disordered" evidence="3">
    <location>
        <begin position="686"/>
        <end position="722"/>
    </location>
</feature>
<dbReference type="Proteomes" id="UP000030013">
    <property type="component" value="Unassembled WGS sequence"/>
</dbReference>
<dbReference type="GO" id="GO:0016020">
    <property type="term" value="C:membrane"/>
    <property type="evidence" value="ECO:0007669"/>
    <property type="project" value="GOC"/>
</dbReference>
<keyword evidence="7" id="KW-1185">Reference proteome</keyword>
<dbReference type="SUPFAM" id="SSF56300">
    <property type="entry name" value="Metallo-dependent phosphatases"/>
    <property type="match status" value="1"/>
</dbReference>
<feature type="transmembrane region" description="Helical" evidence="4">
    <location>
        <begin position="111"/>
        <end position="132"/>
    </location>
</feature>
<dbReference type="InterPro" id="IPR029052">
    <property type="entry name" value="Metallo-depent_PP-like"/>
</dbReference>
<feature type="transmembrane region" description="Helical" evidence="4">
    <location>
        <begin position="315"/>
        <end position="333"/>
    </location>
</feature>
<dbReference type="GO" id="GO:0009245">
    <property type="term" value="P:lipid A biosynthetic process"/>
    <property type="evidence" value="ECO:0007669"/>
    <property type="project" value="TreeGrafter"/>
</dbReference>
<keyword evidence="4" id="KW-0812">Transmembrane</keyword>
<keyword evidence="4" id="KW-1133">Transmembrane helix</keyword>
<proteinExistence type="predicted"/>
<dbReference type="AlphaFoldDB" id="A0A0A0K017"/>
<dbReference type="STRING" id="1385519.N801_00835"/>
<dbReference type="InterPro" id="IPR051158">
    <property type="entry name" value="Metallophosphoesterase_sf"/>
</dbReference>
<dbReference type="Pfam" id="PF00149">
    <property type="entry name" value="Metallophos"/>
    <property type="match status" value="1"/>
</dbReference>
<dbReference type="RefSeq" id="WP_084108173.1">
    <property type="nucleotide sequence ID" value="NZ_AVPL01000006.1"/>
</dbReference>
<dbReference type="Gene3D" id="3.60.21.10">
    <property type="match status" value="1"/>
</dbReference>
<dbReference type="PANTHER" id="PTHR31302:SF31">
    <property type="entry name" value="PHOSPHODIESTERASE YAEI"/>
    <property type="match status" value="1"/>
</dbReference>
<keyword evidence="2" id="KW-0378">Hydrolase</keyword>
<feature type="transmembrane region" description="Helical" evidence="4">
    <location>
        <begin position="144"/>
        <end position="163"/>
    </location>
</feature>
<feature type="transmembrane region" description="Helical" evidence="4">
    <location>
        <begin position="57"/>
        <end position="79"/>
    </location>
</feature>
<sequence>MAPRTSGHVRGALMTATTAVVALIGGWTWAATRQPDGFDPVRESISALAATETPHRWIMTVALVVTGLAHIGSAVMLPGMRRAGRGVLGAAGVATVAVALVPLTSRSDDSLTHTIVAAASFLLLALWPWFAARPAATPLLRPPVARTATVVLVALVASLTVGSRAGMPFGAHERVVAALLALWPLATAVTAWWALGHRVGGRRARSVLTVAALTLACTAGGVATTRLAPATAHTTHYSAEVQLSMDPRQSTRLVARTLFGDIDVGFTGLAPGIEATPQVKASIADILSRPGITVSSLQPGPLELNAAIVTAARDVGLRFALGALVVAALWLLVRSLVLRRRPRRWSLLGAGVAWAVACAATGVGIWQTYQPERQHEFTSTGVLGTVQRNQSLISDVEARSAQVSPYLRNLIALSSALQDKYSPTELAQPAALRVLLVSDLHSGNQYALMRTIVEEEDIDLVVDAGDLVNFGTVAEGNATGMFAGIASLPVPYLFVRGNHDATSPTDTAILDRMASIPNVVLLQRDAQSYTVAEAGGIRIGGFNDPRFFGDDGKRSSDKQQPAKRAFVAAFEDEDPLDLLVSHEPWAVQDVPRADVAVNGHMHTPDLEGNRIQAGTFTGGGPLTHFVGQENGEELVGQPSAFDVLTFGETCRLTSVTRYRYRNVIEGRPAYDDVSLLNGTRIDTVTDPERQCTRPEAGASPLDSLTLREVRAQRPATESLGAD</sequence>
<dbReference type="eggNOG" id="COG1408">
    <property type="taxonomic scope" value="Bacteria"/>
</dbReference>
<evidence type="ECO:0000313" key="6">
    <source>
        <dbReference type="EMBL" id="KGN42349.1"/>
    </source>
</evidence>
<dbReference type="InterPro" id="IPR009339">
    <property type="entry name" value="DUF998"/>
</dbReference>
<evidence type="ECO:0000256" key="3">
    <source>
        <dbReference type="SAM" id="MobiDB-lite"/>
    </source>
</evidence>
<gene>
    <name evidence="6" type="ORF">N801_00835</name>
</gene>
<keyword evidence="1" id="KW-0479">Metal-binding</keyword>
<feature type="transmembrane region" description="Helical" evidence="4">
    <location>
        <begin position="86"/>
        <end position="105"/>
    </location>
</feature>
<name>A0A0A0K017_9MICO</name>
<dbReference type="eggNOG" id="COG3371">
    <property type="taxonomic scope" value="Bacteria"/>
</dbReference>
<evidence type="ECO:0000259" key="5">
    <source>
        <dbReference type="Pfam" id="PF00149"/>
    </source>
</evidence>
<dbReference type="CDD" id="cd00838">
    <property type="entry name" value="MPP_superfamily"/>
    <property type="match status" value="1"/>
</dbReference>
<dbReference type="Pfam" id="PF06197">
    <property type="entry name" value="DUF998"/>
    <property type="match status" value="1"/>
</dbReference>
<feature type="domain" description="Calcineurin-like phosphoesterase" evidence="5">
    <location>
        <begin position="432"/>
        <end position="604"/>
    </location>
</feature>
<protein>
    <recommendedName>
        <fullName evidence="5">Calcineurin-like phosphoesterase domain-containing protein</fullName>
    </recommendedName>
</protein>
<evidence type="ECO:0000256" key="4">
    <source>
        <dbReference type="SAM" id="Phobius"/>
    </source>
</evidence>
<dbReference type="EMBL" id="AVPL01000006">
    <property type="protein sequence ID" value="KGN42349.1"/>
    <property type="molecule type" value="Genomic_DNA"/>
</dbReference>
<dbReference type="GO" id="GO:0046872">
    <property type="term" value="F:metal ion binding"/>
    <property type="evidence" value="ECO:0007669"/>
    <property type="project" value="UniProtKB-KW"/>
</dbReference>